<keyword evidence="2" id="KW-1185">Reference proteome</keyword>
<reference evidence="1" key="1">
    <citation type="submission" date="2017-07" db="EMBL/GenBank/DDBJ databases">
        <title>Taro Niue Genome Assembly and Annotation.</title>
        <authorList>
            <person name="Atibalentja N."/>
            <person name="Keating K."/>
            <person name="Fields C.J."/>
        </authorList>
    </citation>
    <scope>NUCLEOTIDE SEQUENCE</scope>
    <source>
        <strain evidence="1">Niue_2</strain>
        <tissue evidence="1">Leaf</tissue>
    </source>
</reference>
<name>A0A843TP10_COLES</name>
<proteinExistence type="predicted"/>
<comment type="caution">
    <text evidence="1">The sequence shown here is derived from an EMBL/GenBank/DDBJ whole genome shotgun (WGS) entry which is preliminary data.</text>
</comment>
<evidence type="ECO:0000313" key="1">
    <source>
        <dbReference type="EMBL" id="MQL71183.1"/>
    </source>
</evidence>
<evidence type="ECO:0000313" key="2">
    <source>
        <dbReference type="Proteomes" id="UP000652761"/>
    </source>
</evidence>
<accession>A0A843TP10</accession>
<organism evidence="1 2">
    <name type="scientific">Colocasia esculenta</name>
    <name type="common">Wild taro</name>
    <name type="synonym">Arum esculentum</name>
    <dbReference type="NCBI Taxonomy" id="4460"/>
    <lineage>
        <taxon>Eukaryota</taxon>
        <taxon>Viridiplantae</taxon>
        <taxon>Streptophyta</taxon>
        <taxon>Embryophyta</taxon>
        <taxon>Tracheophyta</taxon>
        <taxon>Spermatophyta</taxon>
        <taxon>Magnoliopsida</taxon>
        <taxon>Liliopsida</taxon>
        <taxon>Araceae</taxon>
        <taxon>Aroideae</taxon>
        <taxon>Colocasieae</taxon>
        <taxon>Colocasia</taxon>
    </lineage>
</organism>
<protein>
    <submittedName>
        <fullName evidence="1">Uncharacterized protein</fullName>
    </submittedName>
</protein>
<dbReference type="EMBL" id="NMUH01000090">
    <property type="protein sequence ID" value="MQL71183.1"/>
    <property type="molecule type" value="Genomic_DNA"/>
</dbReference>
<dbReference type="Proteomes" id="UP000652761">
    <property type="component" value="Unassembled WGS sequence"/>
</dbReference>
<dbReference type="AlphaFoldDB" id="A0A843TP10"/>
<sequence length="87" mass="9373">MSPSVWGDLPLTDGDLKDGVTIGWGSQPMHYTGKSFKDAIASVLVGVNLHDWQIMCEKCNTSDEQERMIQLSATSLDSESGSTPISA</sequence>
<gene>
    <name evidence="1" type="ORF">Taro_003516</name>
</gene>